<dbReference type="InterPro" id="IPR044617">
    <property type="entry name" value="TCHQD"/>
</dbReference>
<dbReference type="EMBL" id="HBEK01019664">
    <property type="protein sequence ID" value="CAD8400725.1"/>
    <property type="molecule type" value="Transcribed_RNA"/>
</dbReference>
<reference evidence="3" key="1">
    <citation type="submission" date="2021-01" db="EMBL/GenBank/DDBJ databases">
        <authorList>
            <person name="Corre E."/>
            <person name="Pelletier E."/>
            <person name="Niang G."/>
            <person name="Scheremetjew M."/>
            <person name="Finn R."/>
            <person name="Kale V."/>
            <person name="Holt S."/>
            <person name="Cochrane G."/>
            <person name="Meng A."/>
            <person name="Brown T."/>
            <person name="Cohen L."/>
        </authorList>
    </citation>
    <scope>NUCLEOTIDE SEQUENCE</scope>
    <source>
        <strain evidence="3">UTEX LB 2760</strain>
    </source>
</reference>
<feature type="domain" description="GST C-terminal" evidence="2">
    <location>
        <begin position="128"/>
        <end position="285"/>
    </location>
</feature>
<dbReference type="Pfam" id="PF13410">
    <property type="entry name" value="GST_C_2"/>
    <property type="match status" value="1"/>
</dbReference>
<dbReference type="Gene3D" id="1.20.1050.10">
    <property type="match status" value="1"/>
</dbReference>
<name>A0A7S0BRG3_9RHOD</name>
<keyword evidence="1" id="KW-0472">Membrane</keyword>
<proteinExistence type="predicted"/>
<dbReference type="PROSITE" id="PS50405">
    <property type="entry name" value="GST_CTER"/>
    <property type="match status" value="1"/>
</dbReference>
<dbReference type="Gene3D" id="3.40.30.10">
    <property type="entry name" value="Glutaredoxin"/>
    <property type="match status" value="1"/>
</dbReference>
<dbReference type="InterPro" id="IPR010987">
    <property type="entry name" value="Glutathione-S-Trfase_C-like"/>
</dbReference>
<organism evidence="3">
    <name type="scientific">Rhodosorus marinus</name>
    <dbReference type="NCBI Taxonomy" id="101924"/>
    <lineage>
        <taxon>Eukaryota</taxon>
        <taxon>Rhodophyta</taxon>
        <taxon>Stylonematophyceae</taxon>
        <taxon>Stylonematales</taxon>
        <taxon>Stylonemataceae</taxon>
        <taxon>Rhodosorus</taxon>
    </lineage>
</organism>
<dbReference type="InterPro" id="IPR036249">
    <property type="entry name" value="Thioredoxin-like_sf"/>
</dbReference>
<protein>
    <recommendedName>
        <fullName evidence="2">GST C-terminal domain-containing protein</fullName>
    </recommendedName>
</protein>
<evidence type="ECO:0000256" key="1">
    <source>
        <dbReference type="SAM" id="Phobius"/>
    </source>
</evidence>
<feature type="transmembrane region" description="Helical" evidence="1">
    <location>
        <begin position="297"/>
        <end position="316"/>
    </location>
</feature>
<dbReference type="InterPro" id="IPR036282">
    <property type="entry name" value="Glutathione-S-Trfase_C_sf"/>
</dbReference>
<evidence type="ECO:0000259" key="2">
    <source>
        <dbReference type="PROSITE" id="PS50405"/>
    </source>
</evidence>
<dbReference type="PANTHER" id="PTHR45374:SF1">
    <property type="entry name" value="GLUTATHIONE S-TRANSFERASE TCHQD"/>
    <property type="match status" value="1"/>
</dbReference>
<evidence type="ECO:0000313" key="3">
    <source>
        <dbReference type="EMBL" id="CAD8400725.1"/>
    </source>
</evidence>
<dbReference type="AlphaFoldDB" id="A0A7S0BRG3"/>
<gene>
    <name evidence="3" type="ORF">RMAR0315_LOCUS10721</name>
</gene>
<dbReference type="SUPFAM" id="SSF52833">
    <property type="entry name" value="Thioredoxin-like"/>
    <property type="match status" value="1"/>
</dbReference>
<dbReference type="GO" id="GO:0004364">
    <property type="term" value="F:glutathione transferase activity"/>
    <property type="evidence" value="ECO:0007669"/>
    <property type="project" value="InterPro"/>
</dbReference>
<accession>A0A7S0BRG3</accession>
<sequence>MGVLEMSQCVEQPLEGAREPLLKKPVLYLFPAAMESMKAHVGLFETDFPPFSVQSVDLFRGVFSPTFALLQPSCTVPVLLMPNGKTFRDAEEILTFVHNAYPSKGELNLSSEVEASVKEFSDLVSSWDEIEFSFGNPYASRSRGLIEMSVVWRIRMGALRKNLRMYGQRYPALVSTYLKRINELEKQDFTWDLRVEKALESSRVLEQILDRAEEHLSKNQFLFGGIWTIADSMLVPVLHRITELGHGQRIERRINLTRYFVMVTGRPSFQLAIAPFDSSWMRRNFYKKLLIEILLRALPYVAILLVFVLIVVMAIAEHAHHITAGGHGPFVPPDSP</sequence>
<keyword evidence="1" id="KW-0812">Transmembrane</keyword>
<dbReference type="SUPFAM" id="SSF47616">
    <property type="entry name" value="GST C-terminal domain-like"/>
    <property type="match status" value="1"/>
</dbReference>
<dbReference type="PANTHER" id="PTHR45374">
    <property type="entry name" value="GLUTATHIONE S-TRANSFERASE TCHQD"/>
    <property type="match status" value="1"/>
</dbReference>
<keyword evidence="1" id="KW-1133">Transmembrane helix</keyword>